<evidence type="ECO:0000313" key="2">
    <source>
        <dbReference type="Proteomes" id="UP000452235"/>
    </source>
</evidence>
<dbReference type="Gene3D" id="3.30.1130.10">
    <property type="match status" value="1"/>
</dbReference>
<dbReference type="AlphaFoldDB" id="A0A5M3Z3Z9"/>
<gene>
    <name evidence="1" type="ORF">ATEIFO6365_0007001200</name>
</gene>
<dbReference type="OrthoDB" id="5425486at2759"/>
<proteinExistence type="predicted"/>
<accession>A0A5M3Z3Z9</accession>
<reference evidence="1 2" key="1">
    <citation type="submission" date="2020-01" db="EMBL/GenBank/DDBJ databases">
        <title>Aspergillus terreus IFO 6365 whole genome shotgun sequence.</title>
        <authorList>
            <person name="Kanamasa S."/>
            <person name="Takahashi H."/>
        </authorList>
    </citation>
    <scope>NUCLEOTIDE SEQUENCE [LARGE SCALE GENOMIC DNA]</scope>
    <source>
        <strain evidence="1 2">IFO 6365</strain>
    </source>
</reference>
<dbReference type="Proteomes" id="UP000452235">
    <property type="component" value="Unassembled WGS sequence"/>
</dbReference>
<comment type="caution">
    <text evidence="1">The sequence shown here is derived from an EMBL/GenBank/DDBJ whole genome shotgun (WGS) entry which is preliminary data.</text>
</comment>
<sequence>MRESTVACGRRLTKVPPPFSSSFYPPLLHSQSLSFSKRQHPWETATPQIPVAPRPSLVDVVELRQVEFALPGADEAWHRQGKAQTCRLDLRLFFSSIAALAASDDVGLTLDYGRLYRQLKANIEHAQDPQSAVSSPARLLQGVDSTSLHS</sequence>
<keyword evidence="2" id="KW-1185">Reference proteome</keyword>
<organism evidence="1 2">
    <name type="scientific">Aspergillus terreus</name>
    <dbReference type="NCBI Taxonomy" id="33178"/>
    <lineage>
        <taxon>Eukaryota</taxon>
        <taxon>Fungi</taxon>
        <taxon>Dikarya</taxon>
        <taxon>Ascomycota</taxon>
        <taxon>Pezizomycotina</taxon>
        <taxon>Eurotiomycetes</taxon>
        <taxon>Eurotiomycetidae</taxon>
        <taxon>Eurotiales</taxon>
        <taxon>Aspergillaceae</taxon>
        <taxon>Aspergillus</taxon>
        <taxon>Aspergillus subgen. Circumdati</taxon>
    </lineage>
</organism>
<evidence type="ECO:0000313" key="1">
    <source>
        <dbReference type="EMBL" id="GFF17463.1"/>
    </source>
</evidence>
<dbReference type="InterPro" id="IPR043133">
    <property type="entry name" value="GTP-CH-I_C/QueF"/>
</dbReference>
<name>A0A5M3Z3Z9_ASPTE</name>
<dbReference type="EMBL" id="BLJY01000007">
    <property type="protein sequence ID" value="GFF17463.1"/>
    <property type="molecule type" value="Genomic_DNA"/>
</dbReference>
<protein>
    <submittedName>
        <fullName evidence="1">Dihydroneopterin aldolase domain protein</fullName>
    </submittedName>
</protein>